<dbReference type="CDD" id="cd24058">
    <property type="entry name" value="ASKHA_NBD_ROK_PPGK"/>
    <property type="match status" value="1"/>
</dbReference>
<dbReference type="Pfam" id="PF00480">
    <property type="entry name" value="ROK"/>
    <property type="match status" value="1"/>
</dbReference>
<protein>
    <submittedName>
        <fullName evidence="2">Polyphosphate glucokinase</fullName>
    </submittedName>
</protein>
<dbReference type="PANTHER" id="PTHR18964">
    <property type="entry name" value="ROK (REPRESSOR, ORF, KINASE) FAMILY"/>
    <property type="match status" value="1"/>
</dbReference>
<evidence type="ECO:0000313" key="3">
    <source>
        <dbReference type="Proteomes" id="UP000198923"/>
    </source>
</evidence>
<dbReference type="Proteomes" id="UP000198923">
    <property type="component" value="Unassembled WGS sequence"/>
</dbReference>
<keyword evidence="3" id="KW-1185">Reference proteome</keyword>
<dbReference type="RefSeq" id="WP_093167565.1">
    <property type="nucleotide sequence ID" value="NZ_FNCN01000002.1"/>
</dbReference>
<evidence type="ECO:0000313" key="2">
    <source>
        <dbReference type="EMBL" id="SDG13140.1"/>
    </source>
</evidence>
<dbReference type="AlphaFoldDB" id="A0A1G7RTI0"/>
<proteinExistence type="inferred from homology"/>
<evidence type="ECO:0000256" key="1">
    <source>
        <dbReference type="ARBA" id="ARBA00006479"/>
    </source>
</evidence>
<dbReference type="Gene3D" id="3.30.420.40">
    <property type="match status" value="2"/>
</dbReference>
<organism evidence="2 3">
    <name type="scientific">Sinosporangium album</name>
    <dbReference type="NCBI Taxonomy" id="504805"/>
    <lineage>
        <taxon>Bacteria</taxon>
        <taxon>Bacillati</taxon>
        <taxon>Actinomycetota</taxon>
        <taxon>Actinomycetes</taxon>
        <taxon>Streptosporangiales</taxon>
        <taxon>Streptosporangiaceae</taxon>
        <taxon>Sinosporangium</taxon>
    </lineage>
</organism>
<keyword evidence="2" id="KW-0808">Transferase</keyword>
<accession>A0A1G7RTI0</accession>
<dbReference type="OrthoDB" id="849313at2"/>
<dbReference type="EMBL" id="FNCN01000002">
    <property type="protein sequence ID" value="SDG13140.1"/>
    <property type="molecule type" value="Genomic_DNA"/>
</dbReference>
<keyword evidence="2" id="KW-0418">Kinase</keyword>
<reference evidence="2 3" key="1">
    <citation type="submission" date="2016-10" db="EMBL/GenBank/DDBJ databases">
        <authorList>
            <person name="de Groot N.N."/>
        </authorList>
    </citation>
    <scope>NUCLEOTIDE SEQUENCE [LARGE SCALE GENOMIC DNA]</scope>
    <source>
        <strain evidence="2 3">CPCC 201354</strain>
    </source>
</reference>
<dbReference type="InterPro" id="IPR000600">
    <property type="entry name" value="ROK"/>
</dbReference>
<name>A0A1G7RTI0_9ACTN</name>
<gene>
    <name evidence="2" type="ORF">SAMN05421505_1023</name>
</gene>
<dbReference type="GO" id="GO:0016301">
    <property type="term" value="F:kinase activity"/>
    <property type="evidence" value="ECO:0007669"/>
    <property type="project" value="UniProtKB-KW"/>
</dbReference>
<dbReference type="InterPro" id="IPR043129">
    <property type="entry name" value="ATPase_NBD"/>
</dbReference>
<dbReference type="STRING" id="504805.SAMN05421505_1023"/>
<dbReference type="NCBIfam" id="NF045942">
    <property type="entry name" value="PolPhglucPhase"/>
    <property type="match status" value="1"/>
</dbReference>
<dbReference type="PANTHER" id="PTHR18964:SF146">
    <property type="entry name" value="POLYPHOSPHATE GLUCOKINASE"/>
    <property type="match status" value="1"/>
</dbReference>
<dbReference type="SUPFAM" id="SSF53067">
    <property type="entry name" value="Actin-like ATPase domain"/>
    <property type="match status" value="1"/>
</dbReference>
<sequence length="258" mass="26814">MEALGIDIGGSGIKGAPVDTVAGRLTRDRVRTPTPDPSAPRQVAGVVGRIVEEFSWEGPIGVTFPGVVLDGVVRTAANMDDGWIGADAAGLLSEAAGRRVTVLNDADAAGIAEVAFGVGRGVEGVVLMLTFGTGIGSALFVDGRLVPNTEFGHLEVRGKEAERRASAQSRAAHAWSWGKWADRVEEYLEHVEALLSPALIVIGGGVSRKSDKFLPHLRLRTRVVPASLLNEAGIVGAACVAAGERGRDRGVGVGGELR</sequence>
<comment type="similarity">
    <text evidence="1">Belongs to the ROK (NagC/XylR) family.</text>
</comment>